<proteinExistence type="predicted"/>
<comment type="caution">
    <text evidence="1">The sequence shown here is derived from an EMBL/GenBank/DDBJ whole genome shotgun (WGS) entry which is preliminary data.</text>
</comment>
<dbReference type="GeneID" id="19203931"/>
<evidence type="ECO:0000313" key="1">
    <source>
        <dbReference type="EMBL" id="EIW76522.1"/>
    </source>
</evidence>
<accession>A0A5M3MBB4</accession>
<sequence>MKAQHARREHARVEVQQAVFIGNTLEPCSTYLNIPRPLLTPDRFPPSKLLPTFAKVEIFLNKSDPHMQLSSS</sequence>
<keyword evidence="2" id="KW-1185">Reference proteome</keyword>
<reference evidence="2" key="1">
    <citation type="journal article" date="2012" name="Science">
        <title>The Paleozoic origin of enzymatic lignin decomposition reconstructed from 31 fungal genomes.</title>
        <authorList>
            <person name="Floudas D."/>
            <person name="Binder M."/>
            <person name="Riley R."/>
            <person name="Barry K."/>
            <person name="Blanchette R.A."/>
            <person name="Henrissat B."/>
            <person name="Martinez A.T."/>
            <person name="Otillar R."/>
            <person name="Spatafora J.W."/>
            <person name="Yadav J.S."/>
            <person name="Aerts A."/>
            <person name="Benoit I."/>
            <person name="Boyd A."/>
            <person name="Carlson A."/>
            <person name="Copeland A."/>
            <person name="Coutinho P.M."/>
            <person name="de Vries R.P."/>
            <person name="Ferreira P."/>
            <person name="Findley K."/>
            <person name="Foster B."/>
            <person name="Gaskell J."/>
            <person name="Glotzer D."/>
            <person name="Gorecki P."/>
            <person name="Heitman J."/>
            <person name="Hesse C."/>
            <person name="Hori C."/>
            <person name="Igarashi K."/>
            <person name="Jurgens J.A."/>
            <person name="Kallen N."/>
            <person name="Kersten P."/>
            <person name="Kohler A."/>
            <person name="Kuees U."/>
            <person name="Kumar T.K.A."/>
            <person name="Kuo A."/>
            <person name="LaButti K."/>
            <person name="Larrondo L.F."/>
            <person name="Lindquist E."/>
            <person name="Ling A."/>
            <person name="Lombard V."/>
            <person name="Lucas S."/>
            <person name="Lundell T."/>
            <person name="Martin R."/>
            <person name="McLaughlin D.J."/>
            <person name="Morgenstern I."/>
            <person name="Morin E."/>
            <person name="Murat C."/>
            <person name="Nagy L.G."/>
            <person name="Nolan M."/>
            <person name="Ohm R.A."/>
            <person name="Patyshakuliyeva A."/>
            <person name="Rokas A."/>
            <person name="Ruiz-Duenas F.J."/>
            <person name="Sabat G."/>
            <person name="Salamov A."/>
            <person name="Samejima M."/>
            <person name="Schmutz J."/>
            <person name="Slot J.C."/>
            <person name="St John F."/>
            <person name="Stenlid J."/>
            <person name="Sun H."/>
            <person name="Sun S."/>
            <person name="Syed K."/>
            <person name="Tsang A."/>
            <person name="Wiebenga A."/>
            <person name="Young D."/>
            <person name="Pisabarro A."/>
            <person name="Eastwood D.C."/>
            <person name="Martin F."/>
            <person name="Cullen D."/>
            <person name="Grigoriev I.V."/>
            <person name="Hibbett D.S."/>
        </authorList>
    </citation>
    <scope>NUCLEOTIDE SEQUENCE [LARGE SCALE GENOMIC DNA]</scope>
    <source>
        <strain evidence="2">RWD-64-598 SS2</strain>
    </source>
</reference>
<dbReference type="RefSeq" id="XP_007773725.1">
    <property type="nucleotide sequence ID" value="XM_007775535.1"/>
</dbReference>
<organism evidence="1 2">
    <name type="scientific">Coniophora puteana (strain RWD-64-598)</name>
    <name type="common">Brown rot fungus</name>
    <dbReference type="NCBI Taxonomy" id="741705"/>
    <lineage>
        <taxon>Eukaryota</taxon>
        <taxon>Fungi</taxon>
        <taxon>Dikarya</taxon>
        <taxon>Basidiomycota</taxon>
        <taxon>Agaricomycotina</taxon>
        <taxon>Agaricomycetes</taxon>
        <taxon>Agaricomycetidae</taxon>
        <taxon>Boletales</taxon>
        <taxon>Coniophorineae</taxon>
        <taxon>Coniophoraceae</taxon>
        <taxon>Coniophora</taxon>
    </lineage>
</organism>
<name>A0A5M3MBB4_CONPW</name>
<protein>
    <submittedName>
        <fullName evidence="1">Uncharacterized protein</fullName>
    </submittedName>
</protein>
<evidence type="ECO:0000313" key="2">
    <source>
        <dbReference type="Proteomes" id="UP000053558"/>
    </source>
</evidence>
<dbReference type="KEGG" id="cput:CONPUDRAFT_158538"/>
<dbReference type="AlphaFoldDB" id="A0A5M3MBB4"/>
<dbReference type="EMBL" id="JH711586">
    <property type="protein sequence ID" value="EIW76522.1"/>
    <property type="molecule type" value="Genomic_DNA"/>
</dbReference>
<gene>
    <name evidence="1" type="ORF">CONPUDRAFT_158538</name>
</gene>
<dbReference type="Proteomes" id="UP000053558">
    <property type="component" value="Unassembled WGS sequence"/>
</dbReference>